<feature type="transmembrane region" description="Helical" evidence="1">
    <location>
        <begin position="12"/>
        <end position="32"/>
    </location>
</feature>
<name>A0A6J6TEM1_9ZZZZ</name>
<keyword evidence="1" id="KW-0472">Membrane</keyword>
<dbReference type="AlphaFoldDB" id="A0A6J6TEM1"/>
<gene>
    <name evidence="2" type="ORF">UFOPK2802_00834</name>
</gene>
<evidence type="ECO:0000256" key="1">
    <source>
        <dbReference type="SAM" id="Phobius"/>
    </source>
</evidence>
<sequence length="121" mass="12681">MRAGLNNGNATSLALVTVVARFPIVWPSWVAIIELMNEDITPAIFPIPGICISAALVSLVIALAMPSLKPAINGFANSCHPVSDASIHSRRPIAQFSGIPKEGNVVASSTHRSAIVNASRI</sequence>
<protein>
    <submittedName>
        <fullName evidence="2">Unannotated protein</fullName>
    </submittedName>
</protein>
<evidence type="ECO:0000313" key="2">
    <source>
        <dbReference type="EMBL" id="CAB4745881.1"/>
    </source>
</evidence>
<proteinExistence type="predicted"/>
<reference evidence="2" key="1">
    <citation type="submission" date="2020-05" db="EMBL/GenBank/DDBJ databases">
        <authorList>
            <person name="Chiriac C."/>
            <person name="Salcher M."/>
            <person name="Ghai R."/>
            <person name="Kavagutti S V."/>
        </authorList>
    </citation>
    <scope>NUCLEOTIDE SEQUENCE</scope>
</reference>
<organism evidence="2">
    <name type="scientific">freshwater metagenome</name>
    <dbReference type="NCBI Taxonomy" id="449393"/>
    <lineage>
        <taxon>unclassified sequences</taxon>
        <taxon>metagenomes</taxon>
        <taxon>ecological metagenomes</taxon>
    </lineage>
</organism>
<dbReference type="EMBL" id="CAEZYX010000099">
    <property type="protein sequence ID" value="CAB4745881.1"/>
    <property type="molecule type" value="Genomic_DNA"/>
</dbReference>
<accession>A0A6J6TEM1</accession>
<keyword evidence="1" id="KW-0812">Transmembrane</keyword>
<keyword evidence="1" id="KW-1133">Transmembrane helix</keyword>
<feature type="transmembrane region" description="Helical" evidence="1">
    <location>
        <begin position="44"/>
        <end position="65"/>
    </location>
</feature>